<evidence type="ECO:0000256" key="2">
    <source>
        <dbReference type="SAM" id="Phobius"/>
    </source>
</evidence>
<protein>
    <submittedName>
        <fullName evidence="3">Uncharacterized protein</fullName>
    </submittedName>
</protein>
<reference evidence="3 4" key="1">
    <citation type="submission" date="2021-02" db="EMBL/GenBank/DDBJ databases">
        <title>Alicyclobacillus curvatus sp. nov. and Alicyclobacillus mengziensis sp. nov., two acidophilic bacteria isolated from acid mine drainage.</title>
        <authorList>
            <person name="Huang Y."/>
        </authorList>
    </citation>
    <scope>NUCLEOTIDE SEQUENCE [LARGE SCALE GENOMIC DNA]</scope>
    <source>
        <strain evidence="3 4">S30H14</strain>
    </source>
</reference>
<name>A0A9X7VWL2_9BACL</name>
<dbReference type="AlphaFoldDB" id="A0A9X7VWL2"/>
<dbReference type="KEGG" id="afx:JZ786_16915"/>
<dbReference type="Proteomes" id="UP000663505">
    <property type="component" value="Chromosome"/>
</dbReference>
<proteinExistence type="predicted"/>
<gene>
    <name evidence="3" type="ORF">JZ786_16915</name>
</gene>
<evidence type="ECO:0000313" key="3">
    <source>
        <dbReference type="EMBL" id="QSO46180.1"/>
    </source>
</evidence>
<feature type="transmembrane region" description="Helical" evidence="2">
    <location>
        <begin position="6"/>
        <end position="27"/>
    </location>
</feature>
<keyword evidence="2" id="KW-0812">Transmembrane</keyword>
<feature type="compositionally biased region" description="Basic and acidic residues" evidence="1">
    <location>
        <begin position="48"/>
        <end position="61"/>
    </location>
</feature>
<feature type="region of interest" description="Disordered" evidence="1">
    <location>
        <begin position="38"/>
        <end position="61"/>
    </location>
</feature>
<evidence type="ECO:0000256" key="1">
    <source>
        <dbReference type="SAM" id="MobiDB-lite"/>
    </source>
</evidence>
<dbReference type="RefSeq" id="WP_206655550.1">
    <property type="nucleotide sequence ID" value="NZ_CP071182.1"/>
</dbReference>
<keyword evidence="2" id="KW-0472">Membrane</keyword>
<organism evidence="3 4">
    <name type="scientific">Alicyclobacillus mengziensis</name>
    <dbReference type="NCBI Taxonomy" id="2931921"/>
    <lineage>
        <taxon>Bacteria</taxon>
        <taxon>Bacillati</taxon>
        <taxon>Bacillota</taxon>
        <taxon>Bacilli</taxon>
        <taxon>Bacillales</taxon>
        <taxon>Alicyclobacillaceae</taxon>
        <taxon>Alicyclobacillus</taxon>
    </lineage>
</organism>
<evidence type="ECO:0000313" key="4">
    <source>
        <dbReference type="Proteomes" id="UP000663505"/>
    </source>
</evidence>
<dbReference type="EMBL" id="CP071182">
    <property type="protein sequence ID" value="QSO46180.1"/>
    <property type="molecule type" value="Genomic_DNA"/>
</dbReference>
<accession>A0A9X7VWL2</accession>
<keyword evidence="4" id="KW-1185">Reference proteome</keyword>
<sequence length="61" mass="7002">MHRTDPAYLIIAVGFAIVILMVILHRLRSSLSPERLKSGLSTETYVDEPDRHDHDDDSERL</sequence>
<keyword evidence="2" id="KW-1133">Transmembrane helix</keyword>